<reference evidence="2 3" key="2">
    <citation type="submission" date="2018-12" db="EMBL/GenBank/DDBJ databases">
        <title>Rhizobacter gummiphilus sp. nov., a rubber-degrading bacterium isolated from the soil of a botanical garden in Japan.</title>
        <authorList>
            <person name="Shunsuke S.S."/>
        </authorList>
    </citation>
    <scope>NUCLEOTIDE SEQUENCE [LARGE SCALE GENOMIC DNA]</scope>
    <source>
        <strain evidence="2 3">S-16</strain>
    </source>
</reference>
<dbReference type="InterPro" id="IPR036526">
    <property type="entry name" value="C-N_Hydrolase_sf"/>
</dbReference>
<accession>A0A3N7JNF4</accession>
<name>A0A3N7JNF4_9BURK</name>
<feature type="domain" description="Reverse transcriptase" evidence="1">
    <location>
        <begin position="172"/>
        <end position="312"/>
    </location>
</feature>
<keyword evidence="2" id="KW-0808">Transferase</keyword>
<comment type="caution">
    <text evidence="2">The sequence shown here is derived from an EMBL/GenBank/DDBJ whole genome shotgun (WGS) entry which is preliminary data.</text>
</comment>
<evidence type="ECO:0000313" key="3">
    <source>
        <dbReference type="Proteomes" id="UP000267464"/>
    </source>
</evidence>
<dbReference type="InterPro" id="IPR000477">
    <property type="entry name" value="RT_dom"/>
</dbReference>
<keyword evidence="3" id="KW-1185">Reference proteome</keyword>
<dbReference type="OrthoDB" id="8068221at2"/>
<reference evidence="2 3" key="1">
    <citation type="submission" date="2018-08" db="EMBL/GenBank/DDBJ databases">
        <authorList>
            <person name="Khan S.A."/>
            <person name="Jeon C.O."/>
            <person name="Chun B.H."/>
            <person name="Jeong S.E."/>
        </authorList>
    </citation>
    <scope>NUCLEOTIDE SEQUENCE [LARGE SCALE GENOMIC DNA]</scope>
    <source>
        <strain evidence="2 3">S-16</strain>
    </source>
</reference>
<dbReference type="Pfam" id="PF00078">
    <property type="entry name" value="RVT_1"/>
    <property type="match status" value="1"/>
</dbReference>
<proteinExistence type="predicted"/>
<dbReference type="EMBL" id="QUSW01000006">
    <property type="protein sequence ID" value="RQP22679.1"/>
    <property type="molecule type" value="Genomic_DNA"/>
</dbReference>
<evidence type="ECO:0000313" key="2">
    <source>
        <dbReference type="EMBL" id="RQP22679.1"/>
    </source>
</evidence>
<protein>
    <submittedName>
        <fullName evidence="2">RNA-directed DNA polymerase</fullName>
    </submittedName>
</protein>
<dbReference type="CDD" id="cd01646">
    <property type="entry name" value="RT_Bac_retron_I"/>
    <property type="match status" value="1"/>
</dbReference>
<dbReference type="RefSeq" id="WP_124542246.1">
    <property type="nucleotide sequence ID" value="NZ_QUSW01000006.1"/>
</dbReference>
<organism evidence="2 3">
    <name type="scientific">Piscinibacter terrae</name>
    <dbReference type="NCBI Taxonomy" id="2496871"/>
    <lineage>
        <taxon>Bacteria</taxon>
        <taxon>Pseudomonadati</taxon>
        <taxon>Pseudomonadota</taxon>
        <taxon>Betaproteobacteria</taxon>
        <taxon>Burkholderiales</taxon>
        <taxon>Sphaerotilaceae</taxon>
        <taxon>Piscinibacter</taxon>
    </lineage>
</organism>
<dbReference type="GO" id="GO:0003964">
    <property type="term" value="F:RNA-directed DNA polymerase activity"/>
    <property type="evidence" value="ECO:0007669"/>
    <property type="project" value="UniProtKB-KW"/>
</dbReference>
<keyword evidence="2" id="KW-0548">Nucleotidyltransferase</keyword>
<dbReference type="Gene3D" id="3.60.110.10">
    <property type="entry name" value="Carbon-nitrogen hydrolase"/>
    <property type="match status" value="1"/>
</dbReference>
<dbReference type="SUPFAM" id="SSF56317">
    <property type="entry name" value="Carbon-nitrogen hydrolase"/>
    <property type="match status" value="1"/>
</dbReference>
<sequence>MRGEPAITLSDLYLAFRQAKTALYFERRGVGLHELAQFEQDLGNQLRALKETLDARPWFDGLETGESWVVPKRFREQSPTSDEIIRIGVRQDKAVRPIDVQVRVSPTPQFAIVEILYLWQFGGHLDSLLPSPEVLGYRLDLREQRVVPDRRWVFEFWPPRYQEFRMAPLNAARDALQLDRKVMIISADLASFYDTVEPAFLLSKGFIRRLTDVSGDEFAVEAYKVATTSLLNAYERFRAQASRRVGIPVTTGVPIGALTSRLVANLALESLDRHIAGRSGVLCYRRYVDDLVIVAQDRKADKAESLLNVLSTYLPIKSTSDDTVRLDCDELSRPGSDFRLQSKKVRVHHLAGTPGTDFVDAVASDFASLVSERRAFVDIATLHGEGAGHLVRARQQAGSPLRVLRQADRAKLERYALSTSLHSLERISSLVDGQQAKTMVRNSLDQVARVLDAEDNWLEDLDLSLRLFKLAVVASDWKTAAEINQRMDAVWGSVESLWEAASALYFLGQELPRGKKFGWTSLRDYLHERRVEAMAAVLPRTSKGLKDLEARLKGGLKYRTRYMSMGVLKRRAAILAASDLRSRDREEDSPKDARPPEVDRTWLIEELSESGELVKRLTEIERFVARCEDLKDPPWMLAPARLFLCIRPPSYFDIARRWLIRVESEGFQSDIFQDLLDVVNAIRGTRYADPVGTVIDPSNVWINSFWQRFADDSPMTGPRVMLGNLVVKNSAWEAAAKRTPKPPYNKPHMTLERLRGLATVLEKANRVAQNHPAAVLVLPELSIPRDWFRALSNYVVLTGRYGLVAGLEYRHDPANAHVSNEVHAVIPGPSRSVASWSWTKRRPAREEATQLAAMPVGVTFAPPKGNLPRIVVSSPWGSLSVLICSEMIEARRVADLVGRADVVLCPAWNPDTSSYDHLIQSVGFQLHAIIAIANNGYYSDCRAWAPRAVRWERDLCRLVERGADDLVHVDLPLESLRAFHADPTVNEDWRPLPPDWR</sequence>
<dbReference type="AlphaFoldDB" id="A0A3N7JNF4"/>
<gene>
    <name evidence="2" type="ORF">DZC73_20455</name>
</gene>
<keyword evidence="2" id="KW-0695">RNA-directed DNA polymerase</keyword>
<evidence type="ECO:0000259" key="1">
    <source>
        <dbReference type="Pfam" id="PF00078"/>
    </source>
</evidence>
<dbReference type="Proteomes" id="UP000267464">
    <property type="component" value="Unassembled WGS sequence"/>
</dbReference>